<evidence type="ECO:0000313" key="14">
    <source>
        <dbReference type="RefSeq" id="XP_052748240.1"/>
    </source>
</evidence>
<evidence type="ECO:0000313" key="8">
    <source>
        <dbReference type="Proteomes" id="UP001652740"/>
    </source>
</evidence>
<evidence type="ECO:0000313" key="12">
    <source>
        <dbReference type="RefSeq" id="XP_052748237.1"/>
    </source>
</evidence>
<dbReference type="PANTHER" id="PTHR24379">
    <property type="entry name" value="KRAB AND ZINC FINGER DOMAIN-CONTAINING"/>
    <property type="match status" value="1"/>
</dbReference>
<dbReference type="Proteomes" id="UP001652740">
    <property type="component" value="Unplaced"/>
</dbReference>
<keyword evidence="8" id="KW-1185">Reference proteome</keyword>
<feature type="region of interest" description="Disordered" evidence="6">
    <location>
        <begin position="535"/>
        <end position="562"/>
    </location>
</feature>
<dbReference type="RefSeq" id="XP_052748239.1">
    <property type="nucleotide sequence ID" value="XM_052892279.1"/>
</dbReference>
<evidence type="ECO:0000256" key="2">
    <source>
        <dbReference type="ARBA" id="ARBA00022737"/>
    </source>
</evidence>
<evidence type="ECO:0000313" key="11">
    <source>
        <dbReference type="RefSeq" id="XP_052748236.1"/>
    </source>
</evidence>
<feature type="domain" description="C2H2-type" evidence="7">
    <location>
        <begin position="440"/>
        <end position="467"/>
    </location>
</feature>
<gene>
    <name evidence="9 10 11 12 13 14 15 16" type="primary">LOC113509195</name>
</gene>
<evidence type="ECO:0000313" key="10">
    <source>
        <dbReference type="RefSeq" id="XP_052748235.1"/>
    </source>
</evidence>
<name>A0ABM3M9X5_GALME</name>
<keyword evidence="3 5" id="KW-0863">Zinc-finger</keyword>
<feature type="domain" description="C2H2-type" evidence="7">
    <location>
        <begin position="211"/>
        <end position="238"/>
    </location>
</feature>
<keyword evidence="1" id="KW-0479">Metal-binding</keyword>
<feature type="domain" description="C2H2-type" evidence="7">
    <location>
        <begin position="471"/>
        <end position="498"/>
    </location>
</feature>
<dbReference type="InterPro" id="IPR036236">
    <property type="entry name" value="Znf_C2H2_sf"/>
</dbReference>
<evidence type="ECO:0000256" key="4">
    <source>
        <dbReference type="ARBA" id="ARBA00022833"/>
    </source>
</evidence>
<evidence type="ECO:0000313" key="13">
    <source>
        <dbReference type="RefSeq" id="XP_052748239.1"/>
    </source>
</evidence>
<keyword evidence="4" id="KW-0862">Zinc</keyword>
<feature type="compositionally biased region" description="Basic and acidic residues" evidence="6">
    <location>
        <begin position="152"/>
        <end position="165"/>
    </location>
</feature>
<feature type="domain" description="C2H2-type" evidence="7">
    <location>
        <begin position="499"/>
        <end position="527"/>
    </location>
</feature>
<proteinExistence type="predicted"/>
<dbReference type="PROSITE" id="PS50157">
    <property type="entry name" value="ZINC_FINGER_C2H2_2"/>
    <property type="match status" value="9"/>
</dbReference>
<evidence type="ECO:0000256" key="1">
    <source>
        <dbReference type="ARBA" id="ARBA00022723"/>
    </source>
</evidence>
<feature type="domain" description="C2H2-type" evidence="7">
    <location>
        <begin position="411"/>
        <end position="439"/>
    </location>
</feature>
<dbReference type="Pfam" id="PF12874">
    <property type="entry name" value="zf-met"/>
    <property type="match status" value="2"/>
</dbReference>
<evidence type="ECO:0000313" key="9">
    <source>
        <dbReference type="RefSeq" id="XP_052748234.1"/>
    </source>
</evidence>
<protein>
    <submittedName>
        <fullName evidence="9 10">Zinc finger protein 888-like isoform X1</fullName>
    </submittedName>
</protein>
<evidence type="ECO:0000256" key="6">
    <source>
        <dbReference type="SAM" id="MobiDB-lite"/>
    </source>
</evidence>
<dbReference type="PROSITE" id="PS00028">
    <property type="entry name" value="ZINC_FINGER_C2H2_1"/>
    <property type="match status" value="10"/>
</dbReference>
<organism evidence="8 12">
    <name type="scientific">Galleria mellonella</name>
    <name type="common">Greater wax moth</name>
    <dbReference type="NCBI Taxonomy" id="7137"/>
    <lineage>
        <taxon>Eukaryota</taxon>
        <taxon>Metazoa</taxon>
        <taxon>Ecdysozoa</taxon>
        <taxon>Arthropoda</taxon>
        <taxon>Hexapoda</taxon>
        <taxon>Insecta</taxon>
        <taxon>Pterygota</taxon>
        <taxon>Neoptera</taxon>
        <taxon>Endopterygota</taxon>
        <taxon>Lepidoptera</taxon>
        <taxon>Glossata</taxon>
        <taxon>Ditrysia</taxon>
        <taxon>Pyraloidea</taxon>
        <taxon>Pyralidae</taxon>
        <taxon>Galleriinae</taxon>
        <taxon>Galleria</taxon>
    </lineage>
</organism>
<feature type="domain" description="C2H2-type" evidence="7">
    <location>
        <begin position="348"/>
        <end position="375"/>
    </location>
</feature>
<feature type="region of interest" description="Disordered" evidence="6">
    <location>
        <begin position="152"/>
        <end position="171"/>
    </location>
</feature>
<feature type="domain" description="C2H2-type" evidence="7">
    <location>
        <begin position="239"/>
        <end position="266"/>
    </location>
</feature>
<evidence type="ECO:0000313" key="16">
    <source>
        <dbReference type="RefSeq" id="XP_052748242.1"/>
    </source>
</evidence>
<feature type="domain" description="C2H2-type" evidence="7">
    <location>
        <begin position="265"/>
        <end position="293"/>
    </location>
</feature>
<feature type="domain" description="C2H2-type" evidence="7">
    <location>
        <begin position="320"/>
        <end position="347"/>
    </location>
</feature>
<dbReference type="Gene3D" id="3.30.160.60">
    <property type="entry name" value="Classic Zinc Finger"/>
    <property type="match status" value="8"/>
</dbReference>
<dbReference type="RefSeq" id="XP_052748235.1">
    <property type="nucleotide sequence ID" value="XM_052892275.1"/>
</dbReference>
<dbReference type="RefSeq" id="XP_052748237.1">
    <property type="nucleotide sequence ID" value="XM_052892277.1"/>
</dbReference>
<sequence>MDINKLKICATCLSTDRSLILVKDVKNFMKFSKIKRPDLTVVHICWECDAIVKKILAFREKAIRAQAVISHILENNLFQTSIKHLSSLTRSSVKICQVSCEVTTRGKTPNDETLEEQPVDVSDADDLTKYCIQYMACDTENNDGDEIERNEDEAVKQNDGKEVPHKSHGGHSLKAINSSQNIYSVKVIGEGELMKAREDRRDSIKFQKSLYKCLTCVEYFRDKKIWQDHQMKHLKENKFECTICAQRFPVKAALSYHKELHYRSYTCRTCLDVFPDEYSVDRHYQDEHDETRYQCGDCDATLPNKRLYIKHRRAVHKKMVACPHCENMYTNSSNLKRHITTHMERKLLKCDACPKQFRTHFGLKNHKASHLNQRDENAYCVECDIQFKDVFIYRNHLRSTLKHISKEHSRFPCPKCDSIFLTMSYLKAHIQYSHNEEKKYVCQQCDMVFKAKLLLRRHISTKHENKPRKLYTCDVCNKKFTSLNAFRDHKNTHTGARPYICNSCGATFGFKAALYNHNKLVHLRNKSKGKVANTREIKNHRDAPSEVENHGETLNDLKKHGESPKYMEKHGEIRICMEKHEETPNDTRKHEETKEVKKQIISRCEIKLEEKVEEDWIEDFFNV</sequence>
<accession>A0ABM3M9X5</accession>
<dbReference type="RefSeq" id="XP_052748236.1">
    <property type="nucleotide sequence ID" value="XM_052892276.1"/>
</dbReference>
<dbReference type="RefSeq" id="XP_052748241.1">
    <property type="nucleotide sequence ID" value="XM_052892281.1"/>
</dbReference>
<evidence type="ECO:0000256" key="3">
    <source>
        <dbReference type="ARBA" id="ARBA00022771"/>
    </source>
</evidence>
<keyword evidence="2" id="KW-0677">Repeat</keyword>
<dbReference type="RefSeq" id="XP_052748240.1">
    <property type="nucleotide sequence ID" value="XM_052892280.1"/>
</dbReference>
<dbReference type="SMART" id="SM00355">
    <property type="entry name" value="ZnF_C2H2"/>
    <property type="match status" value="11"/>
</dbReference>
<dbReference type="RefSeq" id="XP_052748242.1">
    <property type="nucleotide sequence ID" value="XM_052892282.1"/>
</dbReference>
<evidence type="ECO:0000259" key="7">
    <source>
        <dbReference type="PROSITE" id="PS50157"/>
    </source>
</evidence>
<dbReference type="GeneID" id="113509195"/>
<evidence type="ECO:0000313" key="15">
    <source>
        <dbReference type="RefSeq" id="XP_052748241.1"/>
    </source>
</evidence>
<dbReference type="Pfam" id="PF00096">
    <property type="entry name" value="zf-C2H2"/>
    <property type="match status" value="2"/>
</dbReference>
<evidence type="ECO:0000256" key="5">
    <source>
        <dbReference type="PROSITE-ProRule" id="PRU00042"/>
    </source>
</evidence>
<dbReference type="RefSeq" id="XP_052748234.1">
    <property type="nucleotide sequence ID" value="XM_052892274.1"/>
</dbReference>
<reference evidence="9 10" key="1">
    <citation type="submission" date="2025-05" db="UniProtKB">
        <authorList>
            <consortium name="RefSeq"/>
        </authorList>
    </citation>
    <scope>IDENTIFICATION</scope>
    <source>
        <tissue evidence="9 10">Whole larvae</tissue>
    </source>
</reference>
<dbReference type="PANTHER" id="PTHR24379:SF127">
    <property type="entry name" value="BLOODY FINGERS-RELATED"/>
    <property type="match status" value="1"/>
</dbReference>
<dbReference type="SUPFAM" id="SSF57667">
    <property type="entry name" value="beta-beta-alpha zinc fingers"/>
    <property type="match status" value="5"/>
</dbReference>
<dbReference type="InterPro" id="IPR013087">
    <property type="entry name" value="Znf_C2H2_type"/>
</dbReference>